<dbReference type="SUPFAM" id="SSF46894">
    <property type="entry name" value="C-terminal effector domain of the bipartite response regulators"/>
    <property type="match status" value="1"/>
</dbReference>
<dbReference type="GO" id="GO:0006355">
    <property type="term" value="P:regulation of DNA-templated transcription"/>
    <property type="evidence" value="ECO:0007669"/>
    <property type="project" value="InterPro"/>
</dbReference>
<comment type="caution">
    <text evidence="8">The sequence shown here is derived from an EMBL/GenBank/DDBJ whole genome shotgun (WGS) entry which is preliminary data.</text>
</comment>
<dbReference type="Gene3D" id="1.10.10.10">
    <property type="entry name" value="Winged helix-like DNA-binding domain superfamily/Winged helix DNA-binding domain"/>
    <property type="match status" value="1"/>
</dbReference>
<keyword evidence="6" id="KW-0597">Phosphoprotein</keyword>
<dbReference type="InterPro" id="IPR016032">
    <property type="entry name" value="Sig_transdc_resp-reg_C-effctor"/>
</dbReference>
<dbReference type="STRING" id="1714354.BLL40_15100"/>
<dbReference type="GO" id="GO:0005737">
    <property type="term" value="C:cytoplasm"/>
    <property type="evidence" value="ECO:0007669"/>
    <property type="project" value="UniProtKB-SubCell"/>
</dbReference>
<dbReference type="InterPro" id="IPR051677">
    <property type="entry name" value="AfsR-DnrI-RedD_regulator"/>
</dbReference>
<evidence type="ECO:0000313" key="8">
    <source>
        <dbReference type="EMBL" id="OKL35483.1"/>
    </source>
</evidence>
<comment type="subcellular location">
    <subcellularLocation>
        <location evidence="1">Cytoplasm</location>
    </subcellularLocation>
</comment>
<dbReference type="AlphaFoldDB" id="A0A1Q5NZZ1"/>
<dbReference type="SMART" id="SM01043">
    <property type="entry name" value="BTAD"/>
    <property type="match status" value="1"/>
</dbReference>
<dbReference type="SUPFAM" id="SSF48452">
    <property type="entry name" value="TPR-like"/>
    <property type="match status" value="1"/>
</dbReference>
<evidence type="ECO:0000256" key="6">
    <source>
        <dbReference type="PROSITE-ProRule" id="PRU00169"/>
    </source>
</evidence>
<name>A0A1Q5NZZ1_9BACI</name>
<evidence type="ECO:0000256" key="1">
    <source>
        <dbReference type="ARBA" id="ARBA00004496"/>
    </source>
</evidence>
<dbReference type="EMBL" id="MRWQ01000021">
    <property type="protein sequence ID" value="OKL35483.1"/>
    <property type="molecule type" value="Genomic_DNA"/>
</dbReference>
<dbReference type="GO" id="GO:0003677">
    <property type="term" value="F:DNA binding"/>
    <property type="evidence" value="ECO:0007669"/>
    <property type="project" value="UniProtKB-KW"/>
</dbReference>
<dbReference type="InterPro" id="IPR011006">
    <property type="entry name" value="CheY-like_superfamily"/>
</dbReference>
<proteinExistence type="predicted"/>
<dbReference type="GO" id="GO:0000160">
    <property type="term" value="P:phosphorelay signal transduction system"/>
    <property type="evidence" value="ECO:0007669"/>
    <property type="project" value="UniProtKB-KW"/>
</dbReference>
<evidence type="ECO:0000256" key="4">
    <source>
        <dbReference type="ARBA" id="ARBA00023125"/>
    </source>
</evidence>
<organism evidence="8 9">
    <name type="scientific">Domibacillus mangrovi</name>
    <dbReference type="NCBI Taxonomy" id="1714354"/>
    <lineage>
        <taxon>Bacteria</taxon>
        <taxon>Bacillati</taxon>
        <taxon>Bacillota</taxon>
        <taxon>Bacilli</taxon>
        <taxon>Bacillales</taxon>
        <taxon>Bacillaceae</taxon>
        <taxon>Domibacillus</taxon>
    </lineage>
</organism>
<dbReference type="PROSITE" id="PS50110">
    <property type="entry name" value="RESPONSE_REGULATORY"/>
    <property type="match status" value="1"/>
</dbReference>
<dbReference type="RefSeq" id="WP_073712696.1">
    <property type="nucleotide sequence ID" value="NZ_MRWQ01000021.1"/>
</dbReference>
<evidence type="ECO:0000313" key="9">
    <source>
        <dbReference type="Proteomes" id="UP000186524"/>
    </source>
</evidence>
<reference evidence="8 9" key="1">
    <citation type="submission" date="2016-12" db="EMBL/GenBank/DDBJ databases">
        <title>Domibacillus sp. SAOS 44 whole genome sequencing.</title>
        <authorList>
            <person name="Verma A."/>
            <person name="Krishnamurthi S."/>
        </authorList>
    </citation>
    <scope>NUCLEOTIDE SEQUENCE [LARGE SCALE GENOMIC DNA]</scope>
    <source>
        <strain evidence="8 9">SAOS 44</strain>
    </source>
</reference>
<keyword evidence="4" id="KW-0238">DNA-binding</keyword>
<evidence type="ECO:0000259" key="7">
    <source>
        <dbReference type="PROSITE" id="PS50110"/>
    </source>
</evidence>
<accession>A0A1Q5NZZ1</accession>
<keyword evidence="9" id="KW-1185">Reference proteome</keyword>
<evidence type="ECO:0000256" key="3">
    <source>
        <dbReference type="ARBA" id="ARBA00023015"/>
    </source>
</evidence>
<dbReference type="PANTHER" id="PTHR35807">
    <property type="entry name" value="TRANSCRIPTIONAL REGULATOR REDD-RELATED"/>
    <property type="match status" value="1"/>
</dbReference>
<dbReference type="Pfam" id="PF00072">
    <property type="entry name" value="Response_reg"/>
    <property type="match status" value="1"/>
</dbReference>
<dbReference type="SUPFAM" id="SSF52172">
    <property type="entry name" value="CheY-like"/>
    <property type="match status" value="1"/>
</dbReference>
<dbReference type="Gene3D" id="1.25.40.10">
    <property type="entry name" value="Tetratricopeptide repeat domain"/>
    <property type="match status" value="1"/>
</dbReference>
<dbReference type="InterPro" id="IPR001789">
    <property type="entry name" value="Sig_transdc_resp-reg_receiver"/>
</dbReference>
<protein>
    <recommendedName>
        <fullName evidence="7">Response regulatory domain-containing protein</fullName>
    </recommendedName>
</protein>
<feature type="modified residue" description="4-aspartylphosphate" evidence="6">
    <location>
        <position position="54"/>
    </location>
</feature>
<evidence type="ECO:0000256" key="5">
    <source>
        <dbReference type="ARBA" id="ARBA00023163"/>
    </source>
</evidence>
<keyword evidence="3" id="KW-0805">Transcription regulation</keyword>
<gene>
    <name evidence="8" type="ORF">BLL40_15100</name>
</gene>
<dbReference type="PANTHER" id="PTHR35807:SF1">
    <property type="entry name" value="TRANSCRIPTIONAL REGULATOR REDD"/>
    <property type="match status" value="1"/>
</dbReference>
<dbReference type="InterPro" id="IPR036388">
    <property type="entry name" value="WH-like_DNA-bd_sf"/>
</dbReference>
<keyword evidence="5" id="KW-0804">Transcription</keyword>
<dbReference type="Gene3D" id="3.40.50.2300">
    <property type="match status" value="1"/>
</dbReference>
<evidence type="ECO:0000256" key="2">
    <source>
        <dbReference type="ARBA" id="ARBA00023012"/>
    </source>
</evidence>
<sequence length="365" mass="42255">MIKTVLVDDEEVGMEVIRFLLADDPDVQICGAYTNPFSALDHLEQQEVDAFFLDIEMPGMSGIDLARRIKEHNPSIHIIFITAYRTFALEAFDLYSLDYMLKPITKQRLDKAVSRLKGVIGDCPAEKNVLIRTFGDFQVTDSSSGQPFVWKTNKVKELCAFFIHHEGGLLERDYIVEALWPDVNVDKAKISLYTGISYLRKVFKEHGVEEIILKNGSAYYIDIERLDCDYIEWNKMMSNGTQERAYMEKRLDLYTGDYMEMTGFHWAQEKREYIRRQMMELLQQLEAEYELAGMEKAWIRSLEKQFEQSPYSDDVCQRLMNAYAKTGNRTEAVIVYHRFAKLLEEDIGIQPSAATCALLASIMEQ</sequence>
<dbReference type="SMART" id="SM00448">
    <property type="entry name" value="REC"/>
    <property type="match status" value="1"/>
</dbReference>
<dbReference type="InterPro" id="IPR005158">
    <property type="entry name" value="BTAD"/>
</dbReference>
<keyword evidence="2" id="KW-0902">Two-component regulatory system</keyword>
<dbReference type="OrthoDB" id="3190595at2"/>
<dbReference type="Pfam" id="PF03704">
    <property type="entry name" value="BTAD"/>
    <property type="match status" value="1"/>
</dbReference>
<dbReference type="Proteomes" id="UP000186524">
    <property type="component" value="Unassembled WGS sequence"/>
</dbReference>
<dbReference type="InterPro" id="IPR011990">
    <property type="entry name" value="TPR-like_helical_dom_sf"/>
</dbReference>
<feature type="domain" description="Response regulatory" evidence="7">
    <location>
        <begin position="3"/>
        <end position="117"/>
    </location>
</feature>